<evidence type="ECO:0000256" key="12">
    <source>
        <dbReference type="ARBA" id="ARBA00037847"/>
    </source>
</evidence>
<dbReference type="PANTHER" id="PTHR33445">
    <property type="entry name" value="ATP SYNTHASE SUBUNIT B', CHLOROPLASTIC"/>
    <property type="match status" value="1"/>
</dbReference>
<keyword evidence="13" id="KW-1003">Cell membrane</keyword>
<evidence type="ECO:0000256" key="4">
    <source>
        <dbReference type="ARBA" id="ARBA00022692"/>
    </source>
</evidence>
<keyword evidence="3 13" id="KW-0138">CF(0)</keyword>
<dbReference type="RefSeq" id="WP_264715536.1">
    <property type="nucleotide sequence ID" value="NZ_JAPDNT010000023.1"/>
</dbReference>
<keyword evidence="4 13" id="KW-0812">Transmembrane</keyword>
<dbReference type="GO" id="GO:0046933">
    <property type="term" value="F:proton-transporting ATP synthase activity, rotational mechanism"/>
    <property type="evidence" value="ECO:0007669"/>
    <property type="project" value="UniProtKB-UniRule"/>
</dbReference>
<keyword evidence="7 13" id="KW-0406">Ion transport</keyword>
<evidence type="ECO:0000256" key="13">
    <source>
        <dbReference type="HAMAP-Rule" id="MF_01398"/>
    </source>
</evidence>
<keyword evidence="8 13" id="KW-0472">Membrane</keyword>
<keyword evidence="9 13" id="KW-0066">ATP synthesis</keyword>
<evidence type="ECO:0000256" key="8">
    <source>
        <dbReference type="ARBA" id="ARBA00023136"/>
    </source>
</evidence>
<dbReference type="InterPro" id="IPR050059">
    <property type="entry name" value="ATP_synthase_B_chain"/>
</dbReference>
<protein>
    <recommendedName>
        <fullName evidence="13">ATP synthase subunit b</fullName>
    </recommendedName>
    <alternativeName>
        <fullName evidence="13">ATP synthase F(0) sector subunit b</fullName>
    </alternativeName>
    <alternativeName>
        <fullName evidence="13">ATPase subunit I</fullName>
    </alternativeName>
    <alternativeName>
        <fullName evidence="13">F-type ATPase subunit b</fullName>
        <shortName evidence="13">F-ATPase subunit b</shortName>
    </alternativeName>
</protein>
<dbReference type="CDD" id="cd06503">
    <property type="entry name" value="ATP-synt_Fo_b"/>
    <property type="match status" value="1"/>
</dbReference>
<evidence type="ECO:0000256" key="5">
    <source>
        <dbReference type="ARBA" id="ARBA00022781"/>
    </source>
</evidence>
<name>A0AA41YQH0_9PROT</name>
<dbReference type="GO" id="GO:0012505">
    <property type="term" value="C:endomembrane system"/>
    <property type="evidence" value="ECO:0007669"/>
    <property type="project" value="UniProtKB-SubCell"/>
</dbReference>
<dbReference type="HAMAP" id="MF_01398">
    <property type="entry name" value="ATP_synth_b_bprime"/>
    <property type="match status" value="1"/>
</dbReference>
<evidence type="ECO:0000313" key="16">
    <source>
        <dbReference type="EMBL" id="MCW3476707.1"/>
    </source>
</evidence>
<evidence type="ECO:0000313" key="17">
    <source>
        <dbReference type="Proteomes" id="UP001165679"/>
    </source>
</evidence>
<evidence type="ECO:0000256" key="6">
    <source>
        <dbReference type="ARBA" id="ARBA00022989"/>
    </source>
</evidence>
<comment type="subcellular location">
    <subcellularLocation>
        <location evidence="13">Cell membrane</location>
        <topology evidence="13">Single-pass membrane protein</topology>
    </subcellularLocation>
    <subcellularLocation>
        <location evidence="12">Endomembrane system</location>
        <topology evidence="12">Single-pass membrane protein</topology>
    </subcellularLocation>
</comment>
<reference evidence="16" key="1">
    <citation type="submission" date="2022-09" db="EMBL/GenBank/DDBJ databases">
        <title>Rhodovastum sp. nov. RN2-1 isolated from soil in Seongnam, South Korea.</title>
        <authorList>
            <person name="Le N.T."/>
        </authorList>
    </citation>
    <scope>NUCLEOTIDE SEQUENCE</scope>
    <source>
        <strain evidence="16">RN2-1</strain>
    </source>
</reference>
<keyword evidence="17" id="KW-1185">Reference proteome</keyword>
<evidence type="ECO:0000256" key="1">
    <source>
        <dbReference type="ARBA" id="ARBA00005513"/>
    </source>
</evidence>
<evidence type="ECO:0000256" key="15">
    <source>
        <dbReference type="SAM" id="Coils"/>
    </source>
</evidence>
<reference evidence="16" key="2">
    <citation type="submission" date="2022-10" db="EMBL/GenBank/DDBJ databases">
        <authorList>
            <person name="Trinh H.N."/>
        </authorList>
    </citation>
    <scope>NUCLEOTIDE SEQUENCE</scope>
    <source>
        <strain evidence="16">RN2-1</strain>
    </source>
</reference>
<dbReference type="GO" id="GO:0046961">
    <property type="term" value="F:proton-transporting ATPase activity, rotational mechanism"/>
    <property type="evidence" value="ECO:0007669"/>
    <property type="project" value="TreeGrafter"/>
</dbReference>
<sequence>MHGENFFEDPRSWVAIAVVIFVVLFGKKIWAALAAILDKRADTIRGELAEAQRLRQEAEAMLKDAKARRESALAEAQKLLEGAKVEAARLAAAAAADAQASAARRERMAVDRIAAAEKAAVDEVRMTAAEIATSAAERVIRDGLTADANTGLVDRAIAGLPVALAPKQRAA</sequence>
<dbReference type="EMBL" id="JAPDNT010000023">
    <property type="protein sequence ID" value="MCW3476707.1"/>
    <property type="molecule type" value="Genomic_DNA"/>
</dbReference>
<keyword evidence="6 13" id="KW-1133">Transmembrane helix</keyword>
<keyword evidence="2 13" id="KW-0813">Transport</keyword>
<feature type="transmembrane region" description="Helical" evidence="13">
    <location>
        <begin position="12"/>
        <end position="37"/>
    </location>
</feature>
<keyword evidence="15" id="KW-0175">Coiled coil</keyword>
<comment type="function">
    <text evidence="11">Component of the F(0) channel, it forms part of the peripheral stalk, linking F(1) to F(0). The b'-subunit is a diverged and duplicated form of b found in plants and photosynthetic bacteria.</text>
</comment>
<comment type="caution">
    <text evidence="16">The sequence shown here is derived from an EMBL/GenBank/DDBJ whole genome shotgun (WGS) entry which is preliminary data.</text>
</comment>
<evidence type="ECO:0000256" key="3">
    <source>
        <dbReference type="ARBA" id="ARBA00022547"/>
    </source>
</evidence>
<gene>
    <name evidence="13" type="primary">atpF</name>
    <name evidence="16" type="ORF">OL599_19255</name>
</gene>
<organism evidence="16 17">
    <name type="scientific">Limobrevibacterium gyesilva</name>
    <dbReference type="NCBI Taxonomy" id="2991712"/>
    <lineage>
        <taxon>Bacteria</taxon>
        <taxon>Pseudomonadati</taxon>
        <taxon>Pseudomonadota</taxon>
        <taxon>Alphaproteobacteria</taxon>
        <taxon>Acetobacterales</taxon>
        <taxon>Acetobacteraceae</taxon>
        <taxon>Limobrevibacterium</taxon>
    </lineage>
</organism>
<evidence type="ECO:0000256" key="10">
    <source>
        <dbReference type="ARBA" id="ARBA00025198"/>
    </source>
</evidence>
<proteinExistence type="inferred from homology"/>
<dbReference type="GO" id="GO:0045259">
    <property type="term" value="C:proton-transporting ATP synthase complex"/>
    <property type="evidence" value="ECO:0007669"/>
    <property type="project" value="UniProtKB-KW"/>
</dbReference>
<keyword evidence="5 13" id="KW-0375">Hydrogen ion transport</keyword>
<dbReference type="PANTHER" id="PTHR33445:SF1">
    <property type="entry name" value="ATP SYNTHASE SUBUNIT B"/>
    <property type="match status" value="1"/>
</dbReference>
<comment type="similarity">
    <text evidence="1 13 14">Belongs to the ATPase B chain family.</text>
</comment>
<accession>A0AA41YQH0</accession>
<evidence type="ECO:0000256" key="11">
    <source>
        <dbReference type="ARBA" id="ARBA00025614"/>
    </source>
</evidence>
<dbReference type="GO" id="GO:0005886">
    <property type="term" value="C:plasma membrane"/>
    <property type="evidence" value="ECO:0007669"/>
    <property type="project" value="UniProtKB-SubCell"/>
</dbReference>
<dbReference type="Pfam" id="PF00430">
    <property type="entry name" value="ATP-synt_B"/>
    <property type="match status" value="1"/>
</dbReference>
<evidence type="ECO:0000256" key="7">
    <source>
        <dbReference type="ARBA" id="ARBA00023065"/>
    </source>
</evidence>
<dbReference type="Proteomes" id="UP001165679">
    <property type="component" value="Unassembled WGS sequence"/>
</dbReference>
<comment type="subunit">
    <text evidence="13">F-type ATPases have 2 components, F(1) - the catalytic core - and F(0) - the membrane proton channel. F(1) has five subunits: alpha(3), beta(3), gamma(1), delta(1), epsilon(1). F(0) has three main subunits: a(1), b(2) and c(10-14). The alpha and beta chains form an alternating ring which encloses part of the gamma chain. F(1) is attached to F(0) by a central stalk formed by the gamma and epsilon chains, while a peripheral stalk is formed by the delta and b chains.</text>
</comment>
<feature type="coiled-coil region" evidence="15">
    <location>
        <begin position="41"/>
        <end position="93"/>
    </location>
</feature>
<dbReference type="InterPro" id="IPR002146">
    <property type="entry name" value="ATP_synth_b/b'su_bac/chlpt"/>
</dbReference>
<dbReference type="AlphaFoldDB" id="A0AA41YQH0"/>
<evidence type="ECO:0000256" key="2">
    <source>
        <dbReference type="ARBA" id="ARBA00022448"/>
    </source>
</evidence>
<evidence type="ECO:0000256" key="14">
    <source>
        <dbReference type="RuleBase" id="RU003848"/>
    </source>
</evidence>
<comment type="function">
    <text evidence="10 13">F(1)F(0) ATP synthase produces ATP from ADP in the presence of a proton or sodium gradient. F-type ATPases consist of two structural domains, F(1) containing the extramembraneous catalytic core and F(0) containing the membrane proton channel, linked together by a central stalk and a peripheral stalk. During catalysis, ATP synthesis in the catalytic domain of F(1) is coupled via a rotary mechanism of the central stalk subunits to proton translocation.</text>
</comment>
<evidence type="ECO:0000256" key="9">
    <source>
        <dbReference type="ARBA" id="ARBA00023310"/>
    </source>
</evidence>